<dbReference type="EMBL" id="FOPP01000003">
    <property type="protein sequence ID" value="SFG88692.1"/>
    <property type="molecule type" value="Genomic_DNA"/>
</dbReference>
<dbReference type="STRING" id="414048.SAMN04489864_10344"/>
<proteinExistence type="predicted"/>
<dbReference type="OrthoDB" id="707775at2"/>
<gene>
    <name evidence="1" type="ORF">SAMN04489864_10344</name>
</gene>
<dbReference type="Proteomes" id="UP000199666">
    <property type="component" value="Unassembled WGS sequence"/>
</dbReference>
<keyword evidence="2" id="KW-1185">Reference proteome</keyword>
<reference evidence="1 2" key="1">
    <citation type="submission" date="2016-10" db="EMBL/GenBank/DDBJ databases">
        <authorList>
            <person name="de Groot N.N."/>
        </authorList>
    </citation>
    <scope>NUCLEOTIDE SEQUENCE [LARGE SCALE GENOMIC DNA]</scope>
    <source>
        <strain evidence="1 2">DSM 18684</strain>
    </source>
</reference>
<protein>
    <submittedName>
        <fullName evidence="1">Uncharacterized protein</fullName>
    </submittedName>
</protein>
<name>A0A1I2VHM9_9SPHI</name>
<evidence type="ECO:0000313" key="2">
    <source>
        <dbReference type="Proteomes" id="UP000199666"/>
    </source>
</evidence>
<dbReference type="AlphaFoldDB" id="A0A1I2VHM9"/>
<dbReference type="RefSeq" id="WP_090992575.1">
    <property type="nucleotide sequence ID" value="NZ_FOPP01000003.1"/>
</dbReference>
<sequence>MKILITGGNSAKALKILKAFTQHQVILADYGEVPSFSFVSLGEKNEDTIAHSLLNTCLDLAVDAILPLHHFEIEPMAKAKVLFNEFNIEVLLPNLEALSTYQEIHSFAKQDEWMLFIAGEVLGASTIDADLTFFGKKAQLNGVFKFNQGESVTNLRLFTI</sequence>
<dbReference type="Gene3D" id="3.40.50.20">
    <property type="match status" value="1"/>
</dbReference>
<evidence type="ECO:0000313" key="1">
    <source>
        <dbReference type="EMBL" id="SFG88692.1"/>
    </source>
</evidence>
<organism evidence="1 2">
    <name type="scientific">Pedobacter insulae</name>
    <dbReference type="NCBI Taxonomy" id="414048"/>
    <lineage>
        <taxon>Bacteria</taxon>
        <taxon>Pseudomonadati</taxon>
        <taxon>Bacteroidota</taxon>
        <taxon>Sphingobacteriia</taxon>
        <taxon>Sphingobacteriales</taxon>
        <taxon>Sphingobacteriaceae</taxon>
        <taxon>Pedobacter</taxon>
    </lineage>
</organism>
<accession>A0A1I2VHM9</accession>